<accession>A0A1N7U8X4</accession>
<dbReference type="AlphaFoldDB" id="A0A1N7U8X4"/>
<gene>
    <name evidence="1" type="ORF">PS417_07795</name>
</gene>
<evidence type="ECO:0000313" key="1">
    <source>
        <dbReference type="EMBL" id="AIB35481.1"/>
    </source>
</evidence>
<dbReference type="EMBL" id="CP007637">
    <property type="protein sequence ID" value="AIB35481.1"/>
    <property type="molecule type" value="Genomic_DNA"/>
</dbReference>
<proteinExistence type="predicted"/>
<protein>
    <submittedName>
        <fullName evidence="1">Uncharacterized protein</fullName>
    </submittedName>
</protein>
<organism evidence="1 2">
    <name type="scientific">Pseudomonas simiae</name>
    <dbReference type="NCBI Taxonomy" id="321846"/>
    <lineage>
        <taxon>Bacteria</taxon>
        <taxon>Pseudomonadati</taxon>
        <taxon>Pseudomonadota</taxon>
        <taxon>Gammaproteobacteria</taxon>
        <taxon>Pseudomonadales</taxon>
        <taxon>Pseudomonadaceae</taxon>
        <taxon>Pseudomonas</taxon>
    </lineage>
</organism>
<evidence type="ECO:0000313" key="2">
    <source>
        <dbReference type="Proteomes" id="UP000027308"/>
    </source>
</evidence>
<name>A0A1N7U8X4_9PSED</name>
<reference evidence="1 2" key="1">
    <citation type="submission" date="2014-05" db="EMBL/GenBank/DDBJ databases">
        <title>Pseudomonas simiae WCS417.</title>
        <authorList>
            <person name="Berendsen R.L."/>
        </authorList>
    </citation>
    <scope>NUCLEOTIDE SEQUENCE [LARGE SCALE GENOMIC DNA]</scope>
    <source>
        <strain evidence="1 2">WCS417</strain>
    </source>
</reference>
<sequence length="91" mass="10050">MRATKSNKPSPGTITIARHSRVSNAEFQVDINTDYGINANAQELTALATARANGDLSQYEYLRELKRRGIMGNDFSIEDNADRLATEYVAA</sequence>
<dbReference type="Proteomes" id="UP000027308">
    <property type="component" value="Chromosome"/>
</dbReference>